<evidence type="ECO:0000313" key="2">
    <source>
        <dbReference type="EMBL" id="RFA10309.1"/>
    </source>
</evidence>
<dbReference type="PROSITE" id="PS51257">
    <property type="entry name" value="PROKAR_LIPOPROTEIN"/>
    <property type="match status" value="1"/>
</dbReference>
<name>A0A3E0VKY3_9MICO</name>
<sequence>MTTRPLTWRRSLVSVVVALTAGVAASVGCTAVGSSLARGVESSDSTPFAGLGYLLLAGAIGLFAGYLLAIVGVLLGTVGRVGGGRFTLVFAGVLTVILAVFVFSQGIGSLFLAALPDASPLNLVAVALAPQLWVLPAAATRLVRPRWLLVVSAAGLAAALVIGSVSAFAGQQQQSALNSAYDGPVYAPSTSPSSPLAGFHLRGVELPNGYATYDGAVLVSLSYVSPGPGSDASGDRYYDLGFSATHNPDACPSTPTYSSCTEVGTALGAPVRRSESSGDYLIELPRGAVTVTGSLTPAEALTVLDDLQPSTVDAVSRLHVTTP</sequence>
<dbReference type="OrthoDB" id="9918717at2"/>
<evidence type="ECO:0000313" key="3">
    <source>
        <dbReference type="Proteomes" id="UP000256486"/>
    </source>
</evidence>
<feature type="transmembrane region" description="Helical" evidence="1">
    <location>
        <begin position="12"/>
        <end position="33"/>
    </location>
</feature>
<evidence type="ECO:0000256" key="1">
    <source>
        <dbReference type="SAM" id="Phobius"/>
    </source>
</evidence>
<dbReference type="Proteomes" id="UP000256486">
    <property type="component" value="Unassembled WGS sequence"/>
</dbReference>
<feature type="transmembrane region" description="Helical" evidence="1">
    <location>
        <begin position="53"/>
        <end position="76"/>
    </location>
</feature>
<feature type="transmembrane region" description="Helical" evidence="1">
    <location>
        <begin position="121"/>
        <end position="140"/>
    </location>
</feature>
<organism evidence="2 3">
    <name type="scientific">Subtercola boreus</name>
    <dbReference type="NCBI Taxonomy" id="120213"/>
    <lineage>
        <taxon>Bacteria</taxon>
        <taxon>Bacillati</taxon>
        <taxon>Actinomycetota</taxon>
        <taxon>Actinomycetes</taxon>
        <taxon>Micrococcales</taxon>
        <taxon>Microbacteriaceae</taxon>
        <taxon>Subtercola</taxon>
    </lineage>
</organism>
<accession>A0A3E0VKY3</accession>
<feature type="transmembrane region" description="Helical" evidence="1">
    <location>
        <begin position="88"/>
        <end position="115"/>
    </location>
</feature>
<keyword evidence="1" id="KW-1133">Transmembrane helix</keyword>
<keyword evidence="1" id="KW-0812">Transmembrane</keyword>
<reference evidence="2 3" key="1">
    <citation type="submission" date="2017-04" db="EMBL/GenBank/DDBJ databases">
        <title>Comparative genome analysis of Subtercola boreus.</title>
        <authorList>
            <person name="Cho Y.-J."/>
            <person name="Cho A."/>
            <person name="Kim O.-S."/>
            <person name="Lee J.-I."/>
        </authorList>
    </citation>
    <scope>NUCLEOTIDE SEQUENCE [LARGE SCALE GENOMIC DNA]</scope>
    <source>
        <strain evidence="2 3">K300</strain>
    </source>
</reference>
<comment type="caution">
    <text evidence="2">The sequence shown here is derived from an EMBL/GenBank/DDBJ whole genome shotgun (WGS) entry which is preliminary data.</text>
</comment>
<keyword evidence="3" id="KW-1185">Reference proteome</keyword>
<dbReference type="RefSeq" id="WP_116415691.1">
    <property type="nucleotide sequence ID" value="NZ_NBWZ01000001.1"/>
</dbReference>
<dbReference type="AlphaFoldDB" id="A0A3E0VKY3"/>
<gene>
    <name evidence="2" type="ORF">B7R54_14645</name>
</gene>
<proteinExistence type="predicted"/>
<keyword evidence="1" id="KW-0472">Membrane</keyword>
<feature type="transmembrane region" description="Helical" evidence="1">
    <location>
        <begin position="147"/>
        <end position="169"/>
    </location>
</feature>
<protein>
    <submittedName>
        <fullName evidence="2">Uncharacterized protein</fullName>
    </submittedName>
</protein>
<dbReference type="EMBL" id="NBWZ01000001">
    <property type="protein sequence ID" value="RFA10309.1"/>
    <property type="molecule type" value="Genomic_DNA"/>
</dbReference>